<name>A0A8E2EXL8_9PEZI</name>
<keyword evidence="11" id="KW-1185">Reference proteome</keyword>
<proteinExistence type="predicted"/>
<dbReference type="SMART" id="SM00220">
    <property type="entry name" value="S_TKc"/>
    <property type="match status" value="1"/>
</dbReference>
<dbReference type="PROSITE" id="PS50011">
    <property type="entry name" value="PROTEIN_KINASE_DOM"/>
    <property type="match status" value="1"/>
</dbReference>
<evidence type="ECO:0000256" key="8">
    <source>
        <dbReference type="ARBA" id="ARBA00048679"/>
    </source>
</evidence>
<gene>
    <name evidence="10" type="ORF">AOQ84DRAFT_432577</name>
</gene>
<sequence>MATSPHSPLRKFPTSGFVVLDATKKIEEEDVPSYVPEDYYPVYIGEVFRSRYQVVTKLGFGVNSTVWLCRDLREHRYLTLKMRVRTKEHDLVDLHSDREITINEHLKSNSIEHLGKDIVRRVLDSFEIASPNGNHKCMLYQPLGMSFTDYLRLLPQNRFPKDLAQRSVQLLLIALDYLHQCHIVHTDISPNNVLQKIEDDSIISQIEKGELERPIARKVLSDRTIYKSRPMPLSTGPPVLCDLGEARVGTQKHRGDIMPGIYRAPEVILGMDWDSKVDIWAIGVMTWDLLEGGHLFFARKNRILDDEQHLAEMVSLLGPPPPEFLKRSEKCYQYWDNQGNWKGSVPIPDQSFEIREQWLHGEDRALFLQFLRRMLCWMPEERPVAEELAFDEFLMQPHATAFSGTSTETLT</sequence>
<dbReference type="GO" id="GO:0050684">
    <property type="term" value="P:regulation of mRNA processing"/>
    <property type="evidence" value="ECO:0007669"/>
    <property type="project" value="TreeGrafter"/>
</dbReference>
<evidence type="ECO:0000256" key="6">
    <source>
        <dbReference type="ARBA" id="ARBA00022840"/>
    </source>
</evidence>
<dbReference type="Pfam" id="PF00069">
    <property type="entry name" value="Pkinase"/>
    <property type="match status" value="1"/>
</dbReference>
<dbReference type="GO" id="GO:0005524">
    <property type="term" value="F:ATP binding"/>
    <property type="evidence" value="ECO:0007669"/>
    <property type="project" value="UniProtKB-KW"/>
</dbReference>
<dbReference type="PANTHER" id="PTHR47634">
    <property type="entry name" value="PROTEIN KINASE DOMAIN-CONTAINING PROTEIN-RELATED"/>
    <property type="match status" value="1"/>
</dbReference>
<dbReference type="PANTHER" id="PTHR47634:SF9">
    <property type="entry name" value="PROTEIN KINASE DOMAIN-CONTAINING PROTEIN-RELATED"/>
    <property type="match status" value="1"/>
</dbReference>
<dbReference type="OrthoDB" id="5979581at2759"/>
<dbReference type="AlphaFoldDB" id="A0A8E2EXL8"/>
<evidence type="ECO:0000256" key="2">
    <source>
        <dbReference type="ARBA" id="ARBA00022527"/>
    </source>
</evidence>
<keyword evidence="6" id="KW-0067">ATP-binding</keyword>
<evidence type="ECO:0000313" key="11">
    <source>
        <dbReference type="Proteomes" id="UP000250140"/>
    </source>
</evidence>
<dbReference type="InterPro" id="IPR051334">
    <property type="entry name" value="SRPK"/>
</dbReference>
<keyword evidence="5 10" id="KW-0418">Kinase</keyword>
<evidence type="ECO:0000256" key="1">
    <source>
        <dbReference type="ARBA" id="ARBA00012513"/>
    </source>
</evidence>
<evidence type="ECO:0000313" key="10">
    <source>
        <dbReference type="EMBL" id="OCL06510.1"/>
    </source>
</evidence>
<evidence type="ECO:0000256" key="5">
    <source>
        <dbReference type="ARBA" id="ARBA00022777"/>
    </source>
</evidence>
<keyword evidence="3" id="KW-0808">Transferase</keyword>
<keyword evidence="4" id="KW-0547">Nucleotide-binding</keyword>
<comment type="catalytic activity">
    <reaction evidence="8">
        <text>L-seryl-[protein] + ATP = O-phospho-L-seryl-[protein] + ADP + H(+)</text>
        <dbReference type="Rhea" id="RHEA:17989"/>
        <dbReference type="Rhea" id="RHEA-COMP:9863"/>
        <dbReference type="Rhea" id="RHEA-COMP:11604"/>
        <dbReference type="ChEBI" id="CHEBI:15378"/>
        <dbReference type="ChEBI" id="CHEBI:29999"/>
        <dbReference type="ChEBI" id="CHEBI:30616"/>
        <dbReference type="ChEBI" id="CHEBI:83421"/>
        <dbReference type="ChEBI" id="CHEBI:456216"/>
        <dbReference type="EC" id="2.7.11.1"/>
    </reaction>
</comment>
<dbReference type="SUPFAM" id="SSF56112">
    <property type="entry name" value="Protein kinase-like (PK-like)"/>
    <property type="match status" value="1"/>
</dbReference>
<dbReference type="EC" id="2.7.11.1" evidence="1"/>
<evidence type="ECO:0000256" key="3">
    <source>
        <dbReference type="ARBA" id="ARBA00022679"/>
    </source>
</evidence>
<dbReference type="Gene3D" id="1.10.510.10">
    <property type="entry name" value="Transferase(Phosphotransferase) domain 1"/>
    <property type="match status" value="1"/>
</dbReference>
<protein>
    <recommendedName>
        <fullName evidence="1">non-specific serine/threonine protein kinase</fullName>
        <ecNumber evidence="1">2.7.11.1</ecNumber>
    </recommendedName>
</protein>
<dbReference type="Proteomes" id="UP000250140">
    <property type="component" value="Unassembled WGS sequence"/>
</dbReference>
<reference evidence="10 11" key="1">
    <citation type="journal article" date="2016" name="Nat. Commun.">
        <title>Ectomycorrhizal ecology is imprinted in the genome of the dominant symbiotic fungus Cenococcum geophilum.</title>
        <authorList>
            <consortium name="DOE Joint Genome Institute"/>
            <person name="Peter M."/>
            <person name="Kohler A."/>
            <person name="Ohm R.A."/>
            <person name="Kuo A."/>
            <person name="Krutzmann J."/>
            <person name="Morin E."/>
            <person name="Arend M."/>
            <person name="Barry K.W."/>
            <person name="Binder M."/>
            <person name="Choi C."/>
            <person name="Clum A."/>
            <person name="Copeland A."/>
            <person name="Grisel N."/>
            <person name="Haridas S."/>
            <person name="Kipfer T."/>
            <person name="LaButti K."/>
            <person name="Lindquist E."/>
            <person name="Lipzen A."/>
            <person name="Maire R."/>
            <person name="Meier B."/>
            <person name="Mihaltcheva S."/>
            <person name="Molinier V."/>
            <person name="Murat C."/>
            <person name="Poggeler S."/>
            <person name="Quandt C.A."/>
            <person name="Sperisen C."/>
            <person name="Tritt A."/>
            <person name="Tisserant E."/>
            <person name="Crous P.W."/>
            <person name="Henrissat B."/>
            <person name="Nehls U."/>
            <person name="Egli S."/>
            <person name="Spatafora J.W."/>
            <person name="Grigoriev I.V."/>
            <person name="Martin F.M."/>
        </authorList>
    </citation>
    <scope>NUCLEOTIDE SEQUENCE [LARGE SCALE GENOMIC DNA]</scope>
    <source>
        <strain evidence="10 11">CBS 207.34</strain>
    </source>
</reference>
<evidence type="ECO:0000259" key="9">
    <source>
        <dbReference type="PROSITE" id="PS50011"/>
    </source>
</evidence>
<keyword evidence="2" id="KW-0723">Serine/threonine-protein kinase</keyword>
<accession>A0A8E2EXL8</accession>
<feature type="domain" description="Protein kinase" evidence="9">
    <location>
        <begin position="52"/>
        <end position="394"/>
    </location>
</feature>
<evidence type="ECO:0000256" key="4">
    <source>
        <dbReference type="ARBA" id="ARBA00022741"/>
    </source>
</evidence>
<dbReference type="EMBL" id="KV750050">
    <property type="protein sequence ID" value="OCL06510.1"/>
    <property type="molecule type" value="Genomic_DNA"/>
</dbReference>
<dbReference type="GO" id="GO:0000245">
    <property type="term" value="P:spliceosomal complex assembly"/>
    <property type="evidence" value="ECO:0007669"/>
    <property type="project" value="TreeGrafter"/>
</dbReference>
<dbReference type="Gene3D" id="3.30.200.20">
    <property type="entry name" value="Phosphorylase Kinase, domain 1"/>
    <property type="match status" value="1"/>
</dbReference>
<comment type="catalytic activity">
    <reaction evidence="7">
        <text>L-threonyl-[protein] + ATP = O-phospho-L-threonyl-[protein] + ADP + H(+)</text>
        <dbReference type="Rhea" id="RHEA:46608"/>
        <dbReference type="Rhea" id="RHEA-COMP:11060"/>
        <dbReference type="Rhea" id="RHEA-COMP:11605"/>
        <dbReference type="ChEBI" id="CHEBI:15378"/>
        <dbReference type="ChEBI" id="CHEBI:30013"/>
        <dbReference type="ChEBI" id="CHEBI:30616"/>
        <dbReference type="ChEBI" id="CHEBI:61977"/>
        <dbReference type="ChEBI" id="CHEBI:456216"/>
        <dbReference type="EC" id="2.7.11.1"/>
    </reaction>
</comment>
<dbReference type="InterPro" id="IPR000719">
    <property type="entry name" value="Prot_kinase_dom"/>
</dbReference>
<organism evidence="10 11">
    <name type="scientific">Glonium stellatum</name>
    <dbReference type="NCBI Taxonomy" id="574774"/>
    <lineage>
        <taxon>Eukaryota</taxon>
        <taxon>Fungi</taxon>
        <taxon>Dikarya</taxon>
        <taxon>Ascomycota</taxon>
        <taxon>Pezizomycotina</taxon>
        <taxon>Dothideomycetes</taxon>
        <taxon>Pleosporomycetidae</taxon>
        <taxon>Gloniales</taxon>
        <taxon>Gloniaceae</taxon>
        <taxon>Glonium</taxon>
    </lineage>
</organism>
<evidence type="ECO:0000256" key="7">
    <source>
        <dbReference type="ARBA" id="ARBA00047899"/>
    </source>
</evidence>
<dbReference type="InterPro" id="IPR011009">
    <property type="entry name" value="Kinase-like_dom_sf"/>
</dbReference>
<dbReference type="GO" id="GO:0004674">
    <property type="term" value="F:protein serine/threonine kinase activity"/>
    <property type="evidence" value="ECO:0007669"/>
    <property type="project" value="UniProtKB-KW"/>
</dbReference>